<dbReference type="PANTHER" id="PTHR42966:SF1">
    <property type="entry name" value="SIALIC ACID SYNTHASE"/>
    <property type="match status" value="1"/>
</dbReference>
<evidence type="ECO:0000313" key="2">
    <source>
        <dbReference type="EMBL" id="KYC54030.1"/>
    </source>
</evidence>
<dbReference type="InterPro" id="IPR057736">
    <property type="entry name" value="SAF_PseI/NeuA/NeuB"/>
</dbReference>
<dbReference type="AlphaFoldDB" id="A0A150JA07"/>
<dbReference type="PANTHER" id="PTHR42966">
    <property type="entry name" value="N-ACETYLNEURAMINATE SYNTHASE"/>
    <property type="match status" value="1"/>
</dbReference>
<gene>
    <name evidence="2" type="ORF">AN188_01305</name>
    <name evidence="3" type="ORF">APG09_01298</name>
</gene>
<dbReference type="Gene3D" id="3.90.1210.10">
    <property type="entry name" value="Antifreeze-like/N-acetylneuraminic acid synthase C-terminal domain"/>
    <property type="match status" value="1"/>
</dbReference>
<comment type="caution">
    <text evidence="2">The sequence shown here is derived from an EMBL/GenBank/DDBJ whole genome shotgun (WGS) entry which is preliminary data.</text>
</comment>
<dbReference type="InterPro" id="IPR013785">
    <property type="entry name" value="Aldolase_TIM"/>
</dbReference>
<dbReference type="EMBL" id="LNJE01000017">
    <property type="protein sequence ID" value="KYC56690.1"/>
    <property type="molecule type" value="Genomic_DNA"/>
</dbReference>
<dbReference type="InterPro" id="IPR013974">
    <property type="entry name" value="SAF"/>
</dbReference>
<dbReference type="Pfam" id="PF03102">
    <property type="entry name" value="NeuB"/>
    <property type="match status" value="1"/>
</dbReference>
<dbReference type="CDD" id="cd11615">
    <property type="entry name" value="SAF_NeuB_like"/>
    <property type="match status" value="1"/>
</dbReference>
<dbReference type="SMART" id="SM00858">
    <property type="entry name" value="SAF"/>
    <property type="match status" value="1"/>
</dbReference>
<feature type="domain" description="AFP-like" evidence="1">
    <location>
        <begin position="283"/>
        <end position="338"/>
    </location>
</feature>
<dbReference type="InterPro" id="IPR013132">
    <property type="entry name" value="PseI/NeuA/B-like_N"/>
</dbReference>
<dbReference type="InterPro" id="IPR036732">
    <property type="entry name" value="AFP_Neu5c_C_sf"/>
</dbReference>
<dbReference type="GO" id="GO:0016051">
    <property type="term" value="P:carbohydrate biosynthetic process"/>
    <property type="evidence" value="ECO:0007669"/>
    <property type="project" value="InterPro"/>
</dbReference>
<proteinExistence type="predicted"/>
<dbReference type="Pfam" id="PF08666">
    <property type="entry name" value="SAF"/>
    <property type="match status" value="1"/>
</dbReference>
<evidence type="ECO:0000259" key="1">
    <source>
        <dbReference type="PROSITE" id="PS50844"/>
    </source>
</evidence>
<dbReference type="SUPFAM" id="SSF51269">
    <property type="entry name" value="AFP III-like domain"/>
    <property type="match status" value="1"/>
</dbReference>
<dbReference type="EMBL" id="LNJB01000019">
    <property type="protein sequence ID" value="KYC54030.1"/>
    <property type="molecule type" value="Genomic_DNA"/>
</dbReference>
<dbReference type="PROSITE" id="PS50844">
    <property type="entry name" value="AFP_LIKE"/>
    <property type="match status" value="1"/>
</dbReference>
<dbReference type="GO" id="GO:0047444">
    <property type="term" value="F:N-acylneuraminate-9-phosphate synthase activity"/>
    <property type="evidence" value="ECO:0007669"/>
    <property type="project" value="TreeGrafter"/>
</dbReference>
<evidence type="ECO:0000313" key="3">
    <source>
        <dbReference type="EMBL" id="KYC56690.1"/>
    </source>
</evidence>
<accession>A0A150JFF9</accession>
<evidence type="ECO:0000313" key="4">
    <source>
        <dbReference type="Proteomes" id="UP000092420"/>
    </source>
</evidence>
<dbReference type="Gene3D" id="3.20.20.70">
    <property type="entry name" value="Aldolase class I"/>
    <property type="match status" value="1"/>
</dbReference>
<dbReference type="PATRIC" id="fig|1706433.3.peg.1315"/>
<protein>
    <submittedName>
        <fullName evidence="2">3-deoxy-7-phosphoheptulonate synthase</fullName>
    </submittedName>
</protein>
<dbReference type="SUPFAM" id="SSF51569">
    <property type="entry name" value="Aldolase"/>
    <property type="match status" value="1"/>
</dbReference>
<dbReference type="Proteomes" id="UP000092420">
    <property type="component" value="Unassembled WGS sequence"/>
</dbReference>
<reference evidence="2 4" key="1">
    <citation type="journal article" date="2016" name="ISME J.">
        <title>Chasing the elusive Euryarchaeota class WSA2: genomes reveal a uniquely fastidious methyl-reducing methanogen.</title>
        <authorList>
            <person name="Nobu M.K."/>
            <person name="Narihiro T."/>
            <person name="Kuroda K."/>
            <person name="Mei R."/>
            <person name="Liu W.T."/>
        </authorList>
    </citation>
    <scope>NUCLEOTIDE SEQUENCE [LARGE SCALE GENOMIC DNA]</scope>
    <source>
        <strain evidence="2">ADurb1013_Bin02101</strain>
        <strain evidence="3">ADurb1213_Bin02801</strain>
    </source>
</reference>
<dbReference type="PATRIC" id="fig|1706435.3.peg.1296"/>
<accession>A0A150JA07</accession>
<dbReference type="InterPro" id="IPR051690">
    <property type="entry name" value="PseI-like"/>
</dbReference>
<organism evidence="2 4">
    <name type="scientific">Candidatus Methanofastidiosum methylothiophilum</name>
    <dbReference type="NCBI Taxonomy" id="1705564"/>
    <lineage>
        <taxon>Archaea</taxon>
        <taxon>Methanobacteriati</taxon>
        <taxon>Methanobacteriota</taxon>
        <taxon>Stenosarchaea group</taxon>
        <taxon>Candidatus Methanofastidiosia</taxon>
        <taxon>Candidatus Methanofastidiosales</taxon>
        <taxon>Candidatus Methanofastidiosaceae</taxon>
        <taxon>Candidatus Methanofastidiosum</taxon>
    </lineage>
</organism>
<accession>A0A150JHK4</accession>
<sequence>MLGIIQKKYNSCFIIAEIGSNHNGDIGLAKKLIDISHDAGADAVKFQIFNEENLYSKYTPDFSYLKNKNVYNLIKEIKTPREWIKELHDYCLQKNIEFLATPFDYEAVDLLDKYVNAFKIASFEIVDLELIKYIAKKNKPIIISTGMANLGEIEDAINSAKSVGNEKIILMQCNSVYPTPPEIVNLKTIKTMENAFSLPVGFSDHTIGIHISIAAVVMGAKVIEKHITLDKKMKGPDHSFAIEPPELKEMISNIRDVEKSIGNGIKEKSNLESEEMYLKARRSIHAKVDIKKDTEVTKEMLTVKRPGYGIKPKYIDLIIGRKVKRDIKKDEWIIWKDF</sequence>
<name>A0A150JA07_9EURY</name>
<dbReference type="InterPro" id="IPR006190">
    <property type="entry name" value="SAF_AFP_Neu5Ac"/>
</dbReference>